<dbReference type="AlphaFoldDB" id="A0A6G1SPG2"/>
<dbReference type="SMART" id="SM00276">
    <property type="entry name" value="GLECT"/>
    <property type="match status" value="1"/>
</dbReference>
<dbReference type="InterPro" id="IPR013320">
    <property type="entry name" value="ConA-like_dom_sf"/>
</dbReference>
<sequence length="253" mass="26800">MEQPIVNPANPYVGPLRVFPGTLVKVSGQPKPNATRFAINFQTGPSLNPRDDLALHLSPCFTPPRIVRNSLINGAWGIEEAWSNGSVLTPHAPFEIMILAEHDKFKIAVNGQHYCEFAHRIGYQAISYLTIDGDVDIHRITITSQDAYGSHQPTAPAPSMPSHSAPYPVNPGQGMPMPPMYPTLGPVPTPSGPYPSVPSMPTAAGPAPTPASYSSGYPQAGPYPAPTGAPYQPPPPMGGPAPTGNYYAGGYPN</sequence>
<dbReference type="InterPro" id="IPR001079">
    <property type="entry name" value="Galectin_CRD"/>
</dbReference>
<feature type="domain" description="Galectin" evidence="4">
    <location>
        <begin position="10"/>
        <end position="143"/>
    </location>
</feature>
<evidence type="ECO:0000259" key="4">
    <source>
        <dbReference type="PROSITE" id="PS51304"/>
    </source>
</evidence>
<dbReference type="Gene3D" id="2.60.120.200">
    <property type="match status" value="1"/>
</dbReference>
<dbReference type="GO" id="GO:0030246">
    <property type="term" value="F:carbohydrate binding"/>
    <property type="evidence" value="ECO:0007669"/>
    <property type="project" value="UniProtKB-UniRule"/>
</dbReference>
<dbReference type="EMBL" id="GGYP01002347">
    <property type="protein sequence ID" value="MDE47118.1"/>
    <property type="molecule type" value="Transcribed_RNA"/>
</dbReference>
<evidence type="ECO:0000256" key="3">
    <source>
        <dbReference type="SAM" id="MobiDB-lite"/>
    </source>
</evidence>
<gene>
    <name evidence="6" type="primary">LGALS8_1</name>
    <name evidence="5" type="synonym">LGALS8_0</name>
    <name evidence="5" type="ORF">g.8701</name>
    <name evidence="6" type="ORF">g.8703</name>
</gene>
<feature type="compositionally biased region" description="Low complexity" evidence="3">
    <location>
        <begin position="199"/>
        <end position="220"/>
    </location>
</feature>
<dbReference type="EMBL" id="GGYP01007320">
    <property type="protein sequence ID" value="MDE52091.1"/>
    <property type="molecule type" value="Transcribed_RNA"/>
</dbReference>
<accession>A0A6G1SPG2</accession>
<dbReference type="GO" id="GO:0016936">
    <property type="term" value="F:galactoside binding"/>
    <property type="evidence" value="ECO:0007669"/>
    <property type="project" value="TreeGrafter"/>
</dbReference>
<dbReference type="PANTHER" id="PTHR11346:SF176">
    <property type="entry name" value="32 KDA BETA-GALACTOSIDE-BINDING LECTIN LEC-3"/>
    <property type="match status" value="1"/>
</dbReference>
<protein>
    <recommendedName>
        <fullName evidence="2">Galectin</fullName>
    </recommendedName>
</protein>
<feature type="compositionally biased region" description="Pro residues" evidence="3">
    <location>
        <begin position="221"/>
        <end position="239"/>
    </location>
</feature>
<dbReference type="SUPFAM" id="SSF49899">
    <property type="entry name" value="Concanavalin A-like lectins/glucanases"/>
    <property type="match status" value="1"/>
</dbReference>
<feature type="compositionally biased region" description="Pro residues" evidence="3">
    <location>
        <begin position="176"/>
        <end position="198"/>
    </location>
</feature>
<evidence type="ECO:0000313" key="6">
    <source>
        <dbReference type="EMBL" id="MDE52091.1"/>
    </source>
</evidence>
<dbReference type="PROSITE" id="PS51304">
    <property type="entry name" value="GALECTIN"/>
    <property type="match status" value="1"/>
</dbReference>
<evidence type="ECO:0000256" key="2">
    <source>
        <dbReference type="RuleBase" id="RU102079"/>
    </source>
</evidence>
<reference evidence="6" key="1">
    <citation type="submission" date="2018-10" db="EMBL/GenBank/DDBJ databases">
        <title>Transcriptome assembly of Aceria tosichella (Wheat curl mite) Type 2.</title>
        <authorList>
            <person name="Scully E.D."/>
            <person name="Geib S.M."/>
            <person name="Palmer N.A."/>
            <person name="Gupta A.K."/>
            <person name="Sarath G."/>
            <person name="Tatineni S."/>
        </authorList>
    </citation>
    <scope>NUCLEOTIDE SEQUENCE</scope>
    <source>
        <strain evidence="6">LincolnNE</strain>
    </source>
</reference>
<name>A0A6G1SPG2_9ACAR</name>
<dbReference type="InterPro" id="IPR044156">
    <property type="entry name" value="Galectin-like"/>
</dbReference>
<proteinExistence type="predicted"/>
<dbReference type="PANTHER" id="PTHR11346">
    <property type="entry name" value="GALECTIN"/>
    <property type="match status" value="1"/>
</dbReference>
<evidence type="ECO:0000256" key="1">
    <source>
        <dbReference type="ARBA" id="ARBA00022734"/>
    </source>
</evidence>
<dbReference type="Pfam" id="PF00337">
    <property type="entry name" value="Gal-bind_lectin"/>
    <property type="match status" value="1"/>
</dbReference>
<keyword evidence="1 2" id="KW-0430">Lectin</keyword>
<dbReference type="CDD" id="cd00070">
    <property type="entry name" value="GLECT"/>
    <property type="match status" value="1"/>
</dbReference>
<feature type="region of interest" description="Disordered" evidence="3">
    <location>
        <begin position="147"/>
        <end position="253"/>
    </location>
</feature>
<evidence type="ECO:0000313" key="5">
    <source>
        <dbReference type="EMBL" id="MDE47118.1"/>
    </source>
</evidence>
<organism evidence="6">
    <name type="scientific">Aceria tosichella</name>
    <name type="common">wheat curl mite</name>
    <dbReference type="NCBI Taxonomy" id="561515"/>
    <lineage>
        <taxon>Eukaryota</taxon>
        <taxon>Metazoa</taxon>
        <taxon>Ecdysozoa</taxon>
        <taxon>Arthropoda</taxon>
        <taxon>Chelicerata</taxon>
        <taxon>Arachnida</taxon>
        <taxon>Acari</taxon>
        <taxon>Acariformes</taxon>
        <taxon>Trombidiformes</taxon>
        <taxon>Prostigmata</taxon>
        <taxon>Eupodina</taxon>
        <taxon>Eriophyoidea</taxon>
        <taxon>Eriophyidae</taxon>
        <taxon>Eriophyinae</taxon>
        <taxon>Aceriini</taxon>
        <taxon>Aceria</taxon>
    </lineage>
</organism>
<dbReference type="SMART" id="SM00908">
    <property type="entry name" value="Gal-bind_lectin"/>
    <property type="match status" value="1"/>
</dbReference>